<sequence length="62" mass="7620">MRIDKQREKEFLFELERLYYNYNLIIDSPDSFQLVDLGYYCSCNVSKTTRRIERAIDFLRTE</sequence>
<name>A0A0F9LX35_9ZZZZ</name>
<protein>
    <submittedName>
        <fullName evidence="1">Uncharacterized protein</fullName>
    </submittedName>
</protein>
<evidence type="ECO:0000313" key="1">
    <source>
        <dbReference type="EMBL" id="KKM99709.1"/>
    </source>
</evidence>
<dbReference type="EMBL" id="LAZR01005465">
    <property type="protein sequence ID" value="KKM99709.1"/>
    <property type="molecule type" value="Genomic_DNA"/>
</dbReference>
<accession>A0A0F9LX35</accession>
<organism evidence="1">
    <name type="scientific">marine sediment metagenome</name>
    <dbReference type="NCBI Taxonomy" id="412755"/>
    <lineage>
        <taxon>unclassified sequences</taxon>
        <taxon>metagenomes</taxon>
        <taxon>ecological metagenomes</taxon>
    </lineage>
</organism>
<proteinExistence type="predicted"/>
<reference evidence="1" key="1">
    <citation type="journal article" date="2015" name="Nature">
        <title>Complex archaea that bridge the gap between prokaryotes and eukaryotes.</title>
        <authorList>
            <person name="Spang A."/>
            <person name="Saw J.H."/>
            <person name="Jorgensen S.L."/>
            <person name="Zaremba-Niedzwiedzka K."/>
            <person name="Martijn J."/>
            <person name="Lind A.E."/>
            <person name="van Eijk R."/>
            <person name="Schleper C."/>
            <person name="Guy L."/>
            <person name="Ettema T.J."/>
        </authorList>
    </citation>
    <scope>NUCLEOTIDE SEQUENCE</scope>
</reference>
<dbReference type="AlphaFoldDB" id="A0A0F9LX35"/>
<comment type="caution">
    <text evidence="1">The sequence shown here is derived from an EMBL/GenBank/DDBJ whole genome shotgun (WGS) entry which is preliminary data.</text>
</comment>
<gene>
    <name evidence="1" type="ORF">LCGC14_1145150</name>
</gene>